<evidence type="ECO:0000313" key="2">
    <source>
        <dbReference type="EMBL" id="KZT05372.1"/>
    </source>
</evidence>
<dbReference type="RefSeq" id="XP_040763112.1">
    <property type="nucleotide sequence ID" value="XM_040909142.1"/>
</dbReference>
<dbReference type="OrthoDB" id="4085451at2759"/>
<feature type="compositionally biased region" description="Polar residues" evidence="1">
    <location>
        <begin position="23"/>
        <end position="39"/>
    </location>
</feature>
<dbReference type="GeneID" id="63826171"/>
<feature type="region of interest" description="Disordered" evidence="1">
    <location>
        <begin position="1"/>
        <end position="52"/>
    </location>
</feature>
<gene>
    <name evidence="2" type="ORF">LAESUDRAFT_727009</name>
</gene>
<dbReference type="Proteomes" id="UP000076871">
    <property type="component" value="Unassembled WGS sequence"/>
</dbReference>
<proteinExistence type="predicted"/>
<name>A0A165DQ07_9APHY</name>
<evidence type="ECO:0000256" key="1">
    <source>
        <dbReference type="SAM" id="MobiDB-lite"/>
    </source>
</evidence>
<organism evidence="2 3">
    <name type="scientific">Laetiporus sulphureus 93-53</name>
    <dbReference type="NCBI Taxonomy" id="1314785"/>
    <lineage>
        <taxon>Eukaryota</taxon>
        <taxon>Fungi</taxon>
        <taxon>Dikarya</taxon>
        <taxon>Basidiomycota</taxon>
        <taxon>Agaricomycotina</taxon>
        <taxon>Agaricomycetes</taxon>
        <taxon>Polyporales</taxon>
        <taxon>Laetiporus</taxon>
    </lineage>
</organism>
<evidence type="ECO:0000313" key="3">
    <source>
        <dbReference type="Proteomes" id="UP000076871"/>
    </source>
</evidence>
<dbReference type="AlphaFoldDB" id="A0A165DQ07"/>
<dbReference type="EMBL" id="KV427630">
    <property type="protein sequence ID" value="KZT05372.1"/>
    <property type="molecule type" value="Genomic_DNA"/>
</dbReference>
<keyword evidence="3" id="KW-1185">Reference proteome</keyword>
<feature type="compositionally biased region" description="Basic residues" evidence="1">
    <location>
        <begin position="8"/>
        <end position="17"/>
    </location>
</feature>
<dbReference type="InParanoid" id="A0A165DQ07"/>
<accession>A0A165DQ07</accession>
<sequence>MGSAASKPARHFSKSVKPKWAGTRTTNPSEATTSQSAMPQASEIRNEAIERDSVDPQFLANLSKLGQVRVDHHMQTIRPAADRAQRIIQSRMESEVEARSARPSRNHLLATSLLDLLHERQTATNSEQLQTLTDQYDIDLARLESVARFVNGSSVEEGSVKKVVDDDGVERITMKAAWKDPKLNEKTP</sequence>
<protein>
    <submittedName>
        <fullName evidence="2">Uncharacterized protein</fullName>
    </submittedName>
</protein>
<reference evidence="2 3" key="1">
    <citation type="journal article" date="2016" name="Mol. Biol. Evol.">
        <title>Comparative Genomics of Early-Diverging Mushroom-Forming Fungi Provides Insights into the Origins of Lignocellulose Decay Capabilities.</title>
        <authorList>
            <person name="Nagy L.G."/>
            <person name="Riley R."/>
            <person name="Tritt A."/>
            <person name="Adam C."/>
            <person name="Daum C."/>
            <person name="Floudas D."/>
            <person name="Sun H."/>
            <person name="Yadav J.S."/>
            <person name="Pangilinan J."/>
            <person name="Larsson K.H."/>
            <person name="Matsuura K."/>
            <person name="Barry K."/>
            <person name="Labutti K."/>
            <person name="Kuo R."/>
            <person name="Ohm R.A."/>
            <person name="Bhattacharya S.S."/>
            <person name="Shirouzu T."/>
            <person name="Yoshinaga Y."/>
            <person name="Martin F.M."/>
            <person name="Grigoriev I.V."/>
            <person name="Hibbett D.S."/>
        </authorList>
    </citation>
    <scope>NUCLEOTIDE SEQUENCE [LARGE SCALE GENOMIC DNA]</scope>
    <source>
        <strain evidence="2 3">93-53</strain>
    </source>
</reference>